<dbReference type="Pfam" id="PF00005">
    <property type="entry name" value="ABC_tran"/>
    <property type="match status" value="1"/>
</dbReference>
<evidence type="ECO:0000256" key="4">
    <source>
        <dbReference type="ARBA" id="ARBA00022475"/>
    </source>
</evidence>
<evidence type="ECO:0000256" key="6">
    <source>
        <dbReference type="ARBA" id="ARBA00022840"/>
    </source>
</evidence>
<dbReference type="InterPro" id="IPR003439">
    <property type="entry name" value="ABC_transporter-like_ATP-bd"/>
</dbReference>
<evidence type="ECO:0000313" key="9">
    <source>
        <dbReference type="EMBL" id="GAA4665604.1"/>
    </source>
</evidence>
<dbReference type="SUPFAM" id="SSF52540">
    <property type="entry name" value="P-loop containing nucleoside triphosphate hydrolases"/>
    <property type="match status" value="1"/>
</dbReference>
<dbReference type="PROSITE" id="PS00211">
    <property type="entry name" value="ABC_TRANSPORTER_1"/>
    <property type="match status" value="1"/>
</dbReference>
<protein>
    <recommendedName>
        <fullName evidence="8">ABC transporter domain-containing protein</fullName>
    </recommendedName>
</protein>
<proteinExistence type="inferred from homology"/>
<feature type="domain" description="ABC transporter" evidence="8">
    <location>
        <begin position="3"/>
        <end position="248"/>
    </location>
</feature>
<keyword evidence="3" id="KW-0813">Transport</keyword>
<comment type="subcellular location">
    <subcellularLocation>
        <location evidence="1">Cell membrane</location>
        <topology evidence="1">Peripheral membrane protein</topology>
    </subcellularLocation>
</comment>
<comment type="similarity">
    <text evidence="2">Belongs to the ABC transporter superfamily.</text>
</comment>
<keyword evidence="10" id="KW-1185">Reference proteome</keyword>
<reference evidence="10" key="1">
    <citation type="journal article" date="2019" name="Int. J. Syst. Evol. Microbiol.">
        <title>The Global Catalogue of Microorganisms (GCM) 10K type strain sequencing project: providing services to taxonomists for standard genome sequencing and annotation.</title>
        <authorList>
            <consortium name="The Broad Institute Genomics Platform"/>
            <consortium name="The Broad Institute Genome Sequencing Center for Infectious Disease"/>
            <person name="Wu L."/>
            <person name="Ma J."/>
        </authorList>
    </citation>
    <scope>NUCLEOTIDE SEQUENCE [LARGE SCALE GENOMIC DNA]</scope>
    <source>
        <strain evidence="10">JCM 18956</strain>
    </source>
</reference>
<gene>
    <name evidence="9" type="ORF">GCM10025780_03770</name>
</gene>
<dbReference type="PANTHER" id="PTHR43297:SF2">
    <property type="entry name" value="DIPEPTIDE TRANSPORT ATP-BINDING PROTEIN DPPD"/>
    <property type="match status" value="1"/>
</dbReference>
<keyword evidence="7" id="KW-0472">Membrane</keyword>
<keyword evidence="5" id="KW-0547">Nucleotide-binding</keyword>
<dbReference type="InterPro" id="IPR017871">
    <property type="entry name" value="ABC_transporter-like_CS"/>
</dbReference>
<evidence type="ECO:0000256" key="1">
    <source>
        <dbReference type="ARBA" id="ARBA00004202"/>
    </source>
</evidence>
<accession>A0ABP8VKM0</accession>
<keyword evidence="6" id="KW-0067">ATP-binding</keyword>
<evidence type="ECO:0000313" key="10">
    <source>
        <dbReference type="Proteomes" id="UP001501295"/>
    </source>
</evidence>
<evidence type="ECO:0000256" key="3">
    <source>
        <dbReference type="ARBA" id="ARBA00022448"/>
    </source>
</evidence>
<dbReference type="CDD" id="cd03257">
    <property type="entry name" value="ABC_NikE_OppD_transporters"/>
    <property type="match status" value="1"/>
</dbReference>
<dbReference type="PROSITE" id="PS50893">
    <property type="entry name" value="ABC_TRANSPORTER_2"/>
    <property type="match status" value="1"/>
</dbReference>
<dbReference type="EMBL" id="BAABLM010000001">
    <property type="protein sequence ID" value="GAA4665604.1"/>
    <property type="molecule type" value="Genomic_DNA"/>
</dbReference>
<dbReference type="Proteomes" id="UP001501295">
    <property type="component" value="Unassembled WGS sequence"/>
</dbReference>
<dbReference type="Gene3D" id="3.40.50.300">
    <property type="entry name" value="P-loop containing nucleotide triphosphate hydrolases"/>
    <property type="match status" value="1"/>
</dbReference>
<evidence type="ECO:0000256" key="7">
    <source>
        <dbReference type="ARBA" id="ARBA00023136"/>
    </source>
</evidence>
<dbReference type="SMART" id="SM00382">
    <property type="entry name" value="AAA"/>
    <property type="match status" value="1"/>
</dbReference>
<dbReference type="PANTHER" id="PTHR43297">
    <property type="entry name" value="OLIGOPEPTIDE TRANSPORT ATP-BINDING PROTEIN APPD"/>
    <property type="match status" value="1"/>
</dbReference>
<comment type="caution">
    <text evidence="9">The sequence shown here is derived from an EMBL/GenBank/DDBJ whole genome shotgun (WGS) entry which is preliminary data.</text>
</comment>
<evidence type="ECO:0000259" key="8">
    <source>
        <dbReference type="PROSITE" id="PS50893"/>
    </source>
</evidence>
<sequence length="259" mass="27487">MTLDVTSLTIDIGGSRVVDDLSFSVADGERLGLIGESGSGKSLSILALIGLAPDEATITGSVVLDGTEILGLPERALARIRGSRIGSVFQDPLTSLNPLHTIGRQIAEPFRLHDKLGKGDARARAVEAAREVGLPDPEHVVDLFPHQLSGGQRQRVGIAIAIARRPTLLLADEPTTALDVTTQAEILELFRRLTDEHGMSLVFVTHDLAVLAQITSEVVVLSHGRAVERGAVSRILASPVDPVTQGLVRAARETTWSAS</sequence>
<keyword evidence="4" id="KW-1003">Cell membrane</keyword>
<dbReference type="RefSeq" id="WP_345372572.1">
    <property type="nucleotide sequence ID" value="NZ_BAABLM010000001.1"/>
</dbReference>
<evidence type="ECO:0000256" key="2">
    <source>
        <dbReference type="ARBA" id="ARBA00005417"/>
    </source>
</evidence>
<dbReference type="InterPro" id="IPR050388">
    <property type="entry name" value="ABC_Ni/Peptide_Import"/>
</dbReference>
<evidence type="ECO:0000256" key="5">
    <source>
        <dbReference type="ARBA" id="ARBA00022741"/>
    </source>
</evidence>
<name>A0ABP8VKM0_9MICO</name>
<dbReference type="InterPro" id="IPR027417">
    <property type="entry name" value="P-loop_NTPase"/>
</dbReference>
<dbReference type="InterPro" id="IPR003593">
    <property type="entry name" value="AAA+_ATPase"/>
</dbReference>
<organism evidence="9 10">
    <name type="scientific">Frondihabitans cladoniiphilus</name>
    <dbReference type="NCBI Taxonomy" id="715785"/>
    <lineage>
        <taxon>Bacteria</taxon>
        <taxon>Bacillati</taxon>
        <taxon>Actinomycetota</taxon>
        <taxon>Actinomycetes</taxon>
        <taxon>Micrococcales</taxon>
        <taxon>Microbacteriaceae</taxon>
        <taxon>Frondihabitans</taxon>
    </lineage>
</organism>